<dbReference type="Proteomes" id="UP000320179">
    <property type="component" value="Chromosome"/>
</dbReference>
<protein>
    <submittedName>
        <fullName evidence="2">Uncharacterized protein</fullName>
    </submittedName>
</protein>
<evidence type="ECO:0000256" key="1">
    <source>
        <dbReference type="SAM" id="MobiDB-lite"/>
    </source>
</evidence>
<feature type="compositionally biased region" description="Low complexity" evidence="1">
    <location>
        <begin position="334"/>
        <end position="345"/>
    </location>
</feature>
<feature type="compositionally biased region" description="Basic and acidic residues" evidence="1">
    <location>
        <begin position="676"/>
        <end position="688"/>
    </location>
</feature>
<feature type="region of interest" description="Disordered" evidence="1">
    <location>
        <begin position="371"/>
        <end position="742"/>
    </location>
</feature>
<sequence length="742" mass="79355">MDSFFTSLNKRQSMLLLTAVTFSGQESLGALEHLPEEEGALLRHRAQELLQIPREKRIPALVQEIKRLVKDRRGQLWSAEPERLAALLQRERGALMEVVLRALPGTLAEAVRAHLPPSRVKLTREVRPQVLDIVRWKLEELFAREVAGQQAAGFKFADVLQLQQRELLTMCDRLGARVLGPALAGLPDAEREAMLEQLPPDLKLLATKAVAANAPRKLPEEDARAQLEPHEGLTRPAVALRSAGAQRLARACVAQSPEFAARMLEKYRGEFGSLLAKWVREERVRPTARGDGGRTDIVMDLERLATRGLIERPVRLATPPPPRQSAVLPPPPGARKAAAAAAPPEAKAAAPAAKAAAPAAKAAAPAAKAAAPGGAAPAGAPAAGREVPTRPPVRGQAPGAARQGAGAPVRRDFMAERAARNAGVLSSREPSRVATPAKRQDGSAVQRMPARREPANAGGAGARREGEGPDTRPPRADPEGARIGPPPSRLGQRGARPRPQDPDTLSERDRARAAEGSRVHSRPPDERSRVAEGSRVQAGGQGERSRVHAGAQDERSRVAEGSRVHARPADERSRVAEGSRVHANVPDERSRVAEGSRVQSGAPDERSRVAEGSRVQARPADERSRVASRGQQRPAEEPPRAARMKFGAAEPDREDSEVSRVFRSRSSGAQGGGRAKPPEAEQEPERPPRVLVGRAITSPSLAPMPKPRGEGTSVQRRPRSPSGTDRPVPPGAGGRGTKGGTR</sequence>
<dbReference type="EMBL" id="CP017174">
    <property type="protein sequence ID" value="QDE67592.1"/>
    <property type="molecule type" value="Genomic_DNA"/>
</dbReference>
<feature type="compositionally biased region" description="Low complexity" evidence="1">
    <location>
        <begin position="393"/>
        <end position="408"/>
    </location>
</feature>
<feature type="compositionally biased region" description="Pro residues" evidence="1">
    <location>
        <begin position="318"/>
        <end position="333"/>
    </location>
</feature>
<proteinExistence type="predicted"/>
<accession>A0AAE6FYK6</accession>
<feature type="compositionally biased region" description="Gly residues" evidence="1">
    <location>
        <begin position="731"/>
        <end position="742"/>
    </location>
</feature>
<dbReference type="InterPro" id="IPR011002">
    <property type="entry name" value="FliG_a-hlx"/>
</dbReference>
<feature type="compositionally biased region" description="Basic and acidic residues" evidence="1">
    <location>
        <begin position="409"/>
        <end position="419"/>
    </location>
</feature>
<evidence type="ECO:0000313" key="2">
    <source>
        <dbReference type="EMBL" id="QDE67592.1"/>
    </source>
</evidence>
<dbReference type="SUPFAM" id="SSF48029">
    <property type="entry name" value="FliG"/>
    <property type="match status" value="1"/>
</dbReference>
<dbReference type="RefSeq" id="WP_140797934.1">
    <property type="nucleotide sequence ID" value="NZ_CP017173.1"/>
</dbReference>
<feature type="compositionally biased region" description="Low complexity" evidence="1">
    <location>
        <begin position="371"/>
        <end position="384"/>
    </location>
</feature>
<feature type="compositionally biased region" description="Basic and acidic residues" evidence="1">
    <location>
        <begin position="498"/>
        <end position="532"/>
    </location>
</feature>
<organism evidence="2 3">
    <name type="scientific">Myxococcus xanthus</name>
    <dbReference type="NCBI Taxonomy" id="34"/>
    <lineage>
        <taxon>Bacteria</taxon>
        <taxon>Pseudomonadati</taxon>
        <taxon>Myxococcota</taxon>
        <taxon>Myxococcia</taxon>
        <taxon>Myxococcales</taxon>
        <taxon>Cystobacterineae</taxon>
        <taxon>Myxococcaceae</taxon>
        <taxon>Myxococcus</taxon>
    </lineage>
</organism>
<feature type="compositionally biased region" description="Basic and acidic residues" evidence="1">
    <location>
        <begin position="543"/>
        <end position="594"/>
    </location>
</feature>
<evidence type="ECO:0000313" key="3">
    <source>
        <dbReference type="Proteomes" id="UP000320179"/>
    </source>
</evidence>
<feature type="compositionally biased region" description="Basic and acidic residues" evidence="1">
    <location>
        <begin position="462"/>
        <end position="480"/>
    </location>
</feature>
<feature type="compositionally biased region" description="Low complexity" evidence="1">
    <location>
        <begin position="659"/>
        <end position="668"/>
    </location>
</feature>
<name>A0AAE6FYK6_MYXXA</name>
<dbReference type="AlphaFoldDB" id="A0AAE6FYK6"/>
<gene>
    <name evidence="2" type="ORF">BHS09_11710</name>
</gene>
<reference evidence="2 3" key="1">
    <citation type="journal article" date="2019" name="Science">
        <title>Social genes are selection hotspots in kin groups of a soil microbe.</title>
        <authorList>
            <person name="Wielgoss S."/>
            <person name="Wolfensberger R."/>
            <person name="Sun L."/>
            <person name="Fiegna F."/>
            <person name="Velicer G.J."/>
        </authorList>
    </citation>
    <scope>NUCLEOTIDE SEQUENCE [LARGE SCALE GENOMIC DNA]</scope>
    <source>
        <strain evidence="2 3">MC3.5.9c15</strain>
    </source>
</reference>
<feature type="region of interest" description="Disordered" evidence="1">
    <location>
        <begin position="312"/>
        <end position="345"/>
    </location>
</feature>